<protein>
    <submittedName>
        <fullName evidence="1">Uncharacterized protein</fullName>
    </submittedName>
</protein>
<evidence type="ECO:0000313" key="1">
    <source>
        <dbReference type="EMBL" id="KAK5953051.1"/>
    </source>
</evidence>
<evidence type="ECO:0000313" key="2">
    <source>
        <dbReference type="Proteomes" id="UP001316803"/>
    </source>
</evidence>
<dbReference type="Proteomes" id="UP001316803">
    <property type="component" value="Unassembled WGS sequence"/>
</dbReference>
<gene>
    <name evidence="1" type="ORF">OHC33_005619</name>
</gene>
<organism evidence="1 2">
    <name type="scientific">Knufia fluminis</name>
    <dbReference type="NCBI Taxonomy" id="191047"/>
    <lineage>
        <taxon>Eukaryota</taxon>
        <taxon>Fungi</taxon>
        <taxon>Dikarya</taxon>
        <taxon>Ascomycota</taxon>
        <taxon>Pezizomycotina</taxon>
        <taxon>Eurotiomycetes</taxon>
        <taxon>Chaetothyriomycetidae</taxon>
        <taxon>Chaetothyriales</taxon>
        <taxon>Trichomeriaceae</taxon>
        <taxon>Knufia</taxon>
    </lineage>
</organism>
<dbReference type="AlphaFoldDB" id="A0AAN8F846"/>
<name>A0AAN8F846_9EURO</name>
<dbReference type="EMBL" id="JAKLMC020000012">
    <property type="protein sequence ID" value="KAK5953051.1"/>
    <property type="molecule type" value="Genomic_DNA"/>
</dbReference>
<reference evidence="1 2" key="1">
    <citation type="submission" date="2022-12" db="EMBL/GenBank/DDBJ databases">
        <title>Genomic features and morphological characterization of a novel Knufia sp. strain isolated from spacecraft assembly facility.</title>
        <authorList>
            <person name="Teixeira M."/>
            <person name="Chander A.M."/>
            <person name="Stajich J.E."/>
            <person name="Venkateswaran K."/>
        </authorList>
    </citation>
    <scope>NUCLEOTIDE SEQUENCE [LARGE SCALE GENOMIC DNA]</scope>
    <source>
        <strain evidence="1 2">FJI-L2-BK-P2</strain>
    </source>
</reference>
<proteinExistence type="predicted"/>
<comment type="caution">
    <text evidence="1">The sequence shown here is derived from an EMBL/GenBank/DDBJ whole genome shotgun (WGS) entry which is preliminary data.</text>
</comment>
<sequence>MMDSTSPEPYNFNPDRMRLVLRCLYPEPRCFLVGEGVELEDNAAAVEVWKEFVAERKVESPLLINFREFEDRTLEETIATPKEKLLAEVIKTRMMPHFFGQRE</sequence>
<keyword evidence="2" id="KW-1185">Reference proteome</keyword>
<accession>A0AAN8F846</accession>